<accession>A0A453E477</accession>
<dbReference type="Proteomes" id="UP000015105">
    <property type="component" value="Chromosome 3D"/>
</dbReference>
<dbReference type="EnsemblPlants" id="AET3Gv20216700.27">
    <property type="protein sequence ID" value="AET3Gv20216700.27"/>
    <property type="gene ID" value="AET3Gv20216700"/>
</dbReference>
<reference evidence="2" key="5">
    <citation type="journal article" date="2021" name="G3 (Bethesda)">
        <title>Aegilops tauschii genome assembly Aet v5.0 features greater sequence contiguity and improved annotation.</title>
        <authorList>
            <person name="Wang L."/>
            <person name="Zhu T."/>
            <person name="Rodriguez J.C."/>
            <person name="Deal K.R."/>
            <person name="Dubcovsky J."/>
            <person name="McGuire P.E."/>
            <person name="Lux T."/>
            <person name="Spannagl M."/>
            <person name="Mayer K.F.X."/>
            <person name="Baldrich P."/>
            <person name="Meyers B.C."/>
            <person name="Huo N."/>
            <person name="Gu Y.Q."/>
            <person name="Zhou H."/>
            <person name="Devos K.M."/>
            <person name="Bennetzen J.L."/>
            <person name="Unver T."/>
            <person name="Budak H."/>
            <person name="Gulick P.J."/>
            <person name="Galiba G."/>
            <person name="Kalapos B."/>
            <person name="Nelson D.R."/>
            <person name="Li P."/>
            <person name="You F.M."/>
            <person name="Luo M.C."/>
            <person name="Dvorak J."/>
        </authorList>
    </citation>
    <scope>NUCLEOTIDE SEQUENCE [LARGE SCALE GENOMIC DNA]</scope>
    <source>
        <strain evidence="2">cv. AL8/78</strain>
    </source>
</reference>
<dbReference type="Gramene" id="AET3Gv20216700.27">
    <property type="protein sequence ID" value="AET3Gv20216700.27"/>
    <property type="gene ID" value="AET3Gv20216700"/>
</dbReference>
<keyword evidence="3" id="KW-1185">Reference proteome</keyword>
<feature type="region of interest" description="Disordered" evidence="1">
    <location>
        <begin position="9"/>
        <end position="38"/>
    </location>
</feature>
<reference evidence="3" key="1">
    <citation type="journal article" date="2014" name="Science">
        <title>Ancient hybridizations among the ancestral genomes of bread wheat.</title>
        <authorList>
            <consortium name="International Wheat Genome Sequencing Consortium,"/>
            <person name="Marcussen T."/>
            <person name="Sandve S.R."/>
            <person name="Heier L."/>
            <person name="Spannagl M."/>
            <person name="Pfeifer M."/>
            <person name="Jakobsen K.S."/>
            <person name="Wulff B.B."/>
            <person name="Steuernagel B."/>
            <person name="Mayer K.F."/>
            <person name="Olsen O.A."/>
        </authorList>
    </citation>
    <scope>NUCLEOTIDE SEQUENCE [LARGE SCALE GENOMIC DNA]</scope>
    <source>
        <strain evidence="3">cv. AL8/78</strain>
    </source>
</reference>
<organism evidence="2 3">
    <name type="scientific">Aegilops tauschii subsp. strangulata</name>
    <name type="common">Goatgrass</name>
    <dbReference type="NCBI Taxonomy" id="200361"/>
    <lineage>
        <taxon>Eukaryota</taxon>
        <taxon>Viridiplantae</taxon>
        <taxon>Streptophyta</taxon>
        <taxon>Embryophyta</taxon>
        <taxon>Tracheophyta</taxon>
        <taxon>Spermatophyta</taxon>
        <taxon>Magnoliopsida</taxon>
        <taxon>Liliopsida</taxon>
        <taxon>Poales</taxon>
        <taxon>Poaceae</taxon>
        <taxon>BOP clade</taxon>
        <taxon>Pooideae</taxon>
        <taxon>Triticodae</taxon>
        <taxon>Triticeae</taxon>
        <taxon>Triticinae</taxon>
        <taxon>Aegilops</taxon>
    </lineage>
</organism>
<evidence type="ECO:0000256" key="1">
    <source>
        <dbReference type="SAM" id="MobiDB-lite"/>
    </source>
</evidence>
<evidence type="ECO:0000313" key="2">
    <source>
        <dbReference type="EnsemblPlants" id="AET3Gv20216700.27"/>
    </source>
</evidence>
<reference evidence="2" key="3">
    <citation type="journal article" date="2017" name="Nature">
        <title>Genome sequence of the progenitor of the wheat D genome Aegilops tauschii.</title>
        <authorList>
            <person name="Luo M.C."/>
            <person name="Gu Y.Q."/>
            <person name="Puiu D."/>
            <person name="Wang H."/>
            <person name="Twardziok S.O."/>
            <person name="Deal K.R."/>
            <person name="Huo N."/>
            <person name="Zhu T."/>
            <person name="Wang L."/>
            <person name="Wang Y."/>
            <person name="McGuire P.E."/>
            <person name="Liu S."/>
            <person name="Long H."/>
            <person name="Ramasamy R.K."/>
            <person name="Rodriguez J.C."/>
            <person name="Van S.L."/>
            <person name="Yuan L."/>
            <person name="Wang Z."/>
            <person name="Xia Z."/>
            <person name="Xiao L."/>
            <person name="Anderson O.D."/>
            <person name="Ouyang S."/>
            <person name="Liang Y."/>
            <person name="Zimin A.V."/>
            <person name="Pertea G."/>
            <person name="Qi P."/>
            <person name="Bennetzen J.L."/>
            <person name="Dai X."/>
            <person name="Dawson M.W."/>
            <person name="Muller H.G."/>
            <person name="Kugler K."/>
            <person name="Rivarola-Duarte L."/>
            <person name="Spannagl M."/>
            <person name="Mayer K.F.X."/>
            <person name="Lu F.H."/>
            <person name="Bevan M.W."/>
            <person name="Leroy P."/>
            <person name="Li P."/>
            <person name="You F.M."/>
            <person name="Sun Q."/>
            <person name="Liu Z."/>
            <person name="Lyons E."/>
            <person name="Wicker T."/>
            <person name="Salzberg S.L."/>
            <person name="Devos K.M."/>
            <person name="Dvorak J."/>
        </authorList>
    </citation>
    <scope>NUCLEOTIDE SEQUENCE [LARGE SCALE GENOMIC DNA]</scope>
    <source>
        <strain evidence="2">cv. AL8/78</strain>
    </source>
</reference>
<reference evidence="2" key="4">
    <citation type="submission" date="2019-03" db="UniProtKB">
        <authorList>
            <consortium name="EnsemblPlants"/>
        </authorList>
    </citation>
    <scope>IDENTIFICATION</scope>
</reference>
<feature type="region of interest" description="Disordered" evidence="1">
    <location>
        <begin position="65"/>
        <end position="91"/>
    </location>
</feature>
<name>A0A453E477_AEGTS</name>
<protein>
    <submittedName>
        <fullName evidence="2">Uncharacterized protein</fullName>
    </submittedName>
</protein>
<feature type="compositionally biased region" description="Low complexity" evidence="1">
    <location>
        <begin position="65"/>
        <end position="85"/>
    </location>
</feature>
<dbReference type="AlphaFoldDB" id="A0A453E477"/>
<proteinExistence type="predicted"/>
<sequence>MSLLFDHITSGMPLAGPRSHPTPTPKKKHANFPSAASRRSPSALLLGAALSGESAWPVGSPHLPPCSSLSRRSLPVSSSSRRPTPAEGPPFPLPTSQAVAMSSSGKVTIFSASLQNFQICYVVLLVVWFCFGLDVVEVPSSMSSSIIFDLDVLCPDFAKYLQ</sequence>
<reference evidence="3" key="2">
    <citation type="journal article" date="2017" name="Nat. Plants">
        <title>The Aegilops tauschii genome reveals multiple impacts of transposons.</title>
        <authorList>
            <person name="Zhao G."/>
            <person name="Zou C."/>
            <person name="Li K."/>
            <person name="Wang K."/>
            <person name="Li T."/>
            <person name="Gao L."/>
            <person name="Zhang X."/>
            <person name="Wang H."/>
            <person name="Yang Z."/>
            <person name="Liu X."/>
            <person name="Jiang W."/>
            <person name="Mao L."/>
            <person name="Kong X."/>
            <person name="Jiao Y."/>
            <person name="Jia J."/>
        </authorList>
    </citation>
    <scope>NUCLEOTIDE SEQUENCE [LARGE SCALE GENOMIC DNA]</scope>
    <source>
        <strain evidence="3">cv. AL8/78</strain>
    </source>
</reference>
<evidence type="ECO:0000313" key="3">
    <source>
        <dbReference type="Proteomes" id="UP000015105"/>
    </source>
</evidence>